<dbReference type="InterPro" id="IPR036678">
    <property type="entry name" value="MutS_con_dom_sf"/>
</dbReference>
<evidence type="ECO:0000256" key="11">
    <source>
        <dbReference type="ARBA" id="ARBA00073774"/>
    </source>
</evidence>
<evidence type="ECO:0000256" key="6">
    <source>
        <dbReference type="ARBA" id="ARBA00022840"/>
    </source>
</evidence>
<dbReference type="InterPro" id="IPR045076">
    <property type="entry name" value="MutS"/>
</dbReference>
<dbReference type="GO" id="GO:0140664">
    <property type="term" value="F:ATP-dependent DNA damage sensor activity"/>
    <property type="evidence" value="ECO:0007669"/>
    <property type="project" value="InterPro"/>
</dbReference>
<dbReference type="PANTHER" id="PTHR11361:SF122">
    <property type="entry name" value="DNA MISMATCH REPAIR PROTEIN MSH3"/>
    <property type="match status" value="1"/>
</dbReference>
<feature type="compositionally biased region" description="Acidic residues" evidence="12">
    <location>
        <begin position="174"/>
        <end position="183"/>
    </location>
</feature>
<dbReference type="SMART" id="SM00534">
    <property type="entry name" value="MUTSac"/>
    <property type="match status" value="1"/>
</dbReference>
<dbReference type="Gene3D" id="3.40.1170.10">
    <property type="entry name" value="DNA repair protein MutS, domain I"/>
    <property type="match status" value="1"/>
</dbReference>
<dbReference type="InterPro" id="IPR013766">
    <property type="entry name" value="Thioredoxin_domain"/>
</dbReference>
<protein>
    <recommendedName>
        <fullName evidence="3 11">DNA mismatch repair protein MSH3</fullName>
    </recommendedName>
    <alternativeName>
        <fullName evidence="3 11">DNA mismatch repair protein MSH3</fullName>
    </alternativeName>
    <alternativeName>
        <fullName evidence="10">MutS protein homolog 3</fullName>
    </alternativeName>
</protein>
<dbReference type="Pfam" id="PF05192">
    <property type="entry name" value="MutS_III"/>
    <property type="match status" value="1"/>
</dbReference>
<dbReference type="InterPro" id="IPR036187">
    <property type="entry name" value="DNA_mismatch_repair_MutS_sf"/>
</dbReference>
<keyword evidence="6" id="KW-0067">ATP-binding</keyword>
<evidence type="ECO:0000256" key="9">
    <source>
        <dbReference type="ARBA" id="ARBA00023242"/>
    </source>
</evidence>
<dbReference type="Gene3D" id="3.40.30.10">
    <property type="entry name" value="Glutaredoxin"/>
    <property type="match status" value="1"/>
</dbReference>
<dbReference type="PROSITE" id="PS00486">
    <property type="entry name" value="DNA_MISMATCH_REPAIR_2"/>
    <property type="match status" value="1"/>
</dbReference>
<feature type="region of interest" description="Disordered" evidence="12">
    <location>
        <begin position="1532"/>
        <end position="1607"/>
    </location>
</feature>
<dbReference type="InterPro" id="IPR016151">
    <property type="entry name" value="DNA_mismatch_repair_MutS_N"/>
</dbReference>
<evidence type="ECO:0000256" key="2">
    <source>
        <dbReference type="ARBA" id="ARBA00007094"/>
    </source>
</evidence>
<comment type="subcellular location">
    <subcellularLocation>
        <location evidence="1">Nucleus</location>
    </subcellularLocation>
</comment>
<evidence type="ECO:0000256" key="10">
    <source>
        <dbReference type="ARBA" id="ARBA00029792"/>
    </source>
</evidence>
<dbReference type="STRING" id="46731.A0A3M6TV90"/>
<dbReference type="PANTHER" id="PTHR11361">
    <property type="entry name" value="DNA MISMATCH REPAIR PROTEIN MUTS FAMILY MEMBER"/>
    <property type="match status" value="1"/>
</dbReference>
<feature type="domain" description="Thioredoxin" evidence="13">
    <location>
        <begin position="1170"/>
        <end position="1296"/>
    </location>
</feature>
<comment type="similarity">
    <text evidence="2">Belongs to the DNA mismatch repair MutS family. MSH3 subfamily.</text>
</comment>
<dbReference type="Pfam" id="PF01624">
    <property type="entry name" value="MutS_I"/>
    <property type="match status" value="1"/>
</dbReference>
<name>A0A3M6TV90_POCDA</name>
<evidence type="ECO:0000256" key="7">
    <source>
        <dbReference type="ARBA" id="ARBA00023125"/>
    </source>
</evidence>
<dbReference type="Pfam" id="PF00085">
    <property type="entry name" value="Thioredoxin"/>
    <property type="match status" value="1"/>
</dbReference>
<dbReference type="InterPro" id="IPR000432">
    <property type="entry name" value="DNA_mismatch_repair_MutS_C"/>
</dbReference>
<evidence type="ECO:0000259" key="13">
    <source>
        <dbReference type="PROSITE" id="PS51352"/>
    </source>
</evidence>
<dbReference type="GO" id="GO:0006298">
    <property type="term" value="P:mismatch repair"/>
    <property type="evidence" value="ECO:0007669"/>
    <property type="project" value="InterPro"/>
</dbReference>
<evidence type="ECO:0000256" key="12">
    <source>
        <dbReference type="SAM" id="MobiDB-lite"/>
    </source>
</evidence>
<dbReference type="PROSITE" id="PS00194">
    <property type="entry name" value="THIOREDOXIN_1"/>
    <property type="match status" value="1"/>
</dbReference>
<keyword evidence="4" id="KW-0547">Nucleotide-binding</keyword>
<dbReference type="FunFam" id="3.30.420.110:FF:000010">
    <property type="entry name" value="DNA mismatch repair protein"/>
    <property type="match status" value="1"/>
</dbReference>
<feature type="region of interest" description="Disordered" evidence="12">
    <location>
        <begin position="1484"/>
        <end position="1513"/>
    </location>
</feature>
<dbReference type="SUPFAM" id="SSF48334">
    <property type="entry name" value="DNA repair protein MutS, domain III"/>
    <property type="match status" value="1"/>
</dbReference>
<dbReference type="Pfam" id="PF05190">
    <property type="entry name" value="MutS_IV"/>
    <property type="match status" value="1"/>
</dbReference>
<dbReference type="PROSITE" id="PS51352">
    <property type="entry name" value="THIOREDOXIN_2"/>
    <property type="match status" value="1"/>
</dbReference>
<feature type="compositionally biased region" description="Basic and acidic residues" evidence="12">
    <location>
        <begin position="1541"/>
        <end position="1554"/>
    </location>
</feature>
<dbReference type="GO" id="GO:0005524">
    <property type="term" value="F:ATP binding"/>
    <property type="evidence" value="ECO:0007669"/>
    <property type="project" value="UniProtKB-KW"/>
</dbReference>
<dbReference type="SUPFAM" id="SSF52540">
    <property type="entry name" value="P-loop containing nucleoside triphosphate hydrolases"/>
    <property type="match status" value="1"/>
</dbReference>
<dbReference type="InterPro" id="IPR007861">
    <property type="entry name" value="DNA_mismatch_repair_MutS_clamp"/>
</dbReference>
<keyword evidence="9" id="KW-0539">Nucleus</keyword>
<dbReference type="InterPro" id="IPR036249">
    <property type="entry name" value="Thioredoxin-like_sf"/>
</dbReference>
<dbReference type="Gene3D" id="1.10.1420.10">
    <property type="match status" value="2"/>
</dbReference>
<evidence type="ECO:0000256" key="5">
    <source>
        <dbReference type="ARBA" id="ARBA00022763"/>
    </source>
</evidence>
<dbReference type="InterPro" id="IPR017937">
    <property type="entry name" value="Thioredoxin_CS"/>
</dbReference>
<dbReference type="FunFam" id="3.40.1170.10:FF:000004">
    <property type="entry name" value="DNA mismatch repair protein"/>
    <property type="match status" value="1"/>
</dbReference>
<dbReference type="SUPFAM" id="SSF53150">
    <property type="entry name" value="DNA repair protein MutS, domain II"/>
    <property type="match status" value="1"/>
</dbReference>
<keyword evidence="7" id="KW-0238">DNA-binding</keyword>
<dbReference type="InterPro" id="IPR007695">
    <property type="entry name" value="DNA_mismatch_repair_MutS-lik_N"/>
</dbReference>
<sequence>MRKLNLGKLRCSTQSAAKNKSLSGSSARDQSQTTISSFFITKHCPVNDPSSGETGRTTADGNKLTKGAKRCASNISHSEDKNNPSTHSKRQRICLNQSIKEDGIVEDHVTLNNKEVLSSSTMAKLNCFRKDSIMTNLQVDKKLRNQPVTEIYGDRIEPDKDHKNKSNGGAIYDKDDDGSEPMDFDERVHQENLNITKFACTSRPSGRPIQNIKSVAEKNEPERYKPVNLRTKSTYTPLELQFLEVKSKYPDVILLVECGYRYRFFGEDSEIAAKELNITCHWDHNFMTASIPTHRLHVHVKRLVSKGHKVGVVKQTETAALKAVGENKSKVFTRKLEALYTKTTLVGEDMKTMEDLDEADSVEMGSGYLMCLVEGDPQDSKISSDRKLFGLVAVQPSTGDVIYDDFQDGPSYMELEAHLEHICPEELLLPESLTIQTENFIKDFVTRVQRPEDSIRLERMPDQFFDHSTSLKCITEFYEEQRPVRNEELCKVNITQELQENSSALEIILKLPKSVQSCFAALVKYLKDFRLEKIFRSISNFSRFSVQNKFLKLNGQTLRNLEIFKNQTNGNEKSSLFWIINHTTTAFGRRLLKKWISQPLRDVSEIEKRLDAVTELCGPSASCLASLKGLLSQLPDLERGLCTICHKKCTPAEFVTITKSLVRIAKHLQSNKDVATSKLESSLLRNVFTEVPTYLEDVEDFLRLVDEKAAKDGDKTKLFCDLTQFPMIMKCNLEIEKILTDLRNHRSEFRQVLRHPSLDYCCVSGNEFLIEVRNTNLKTVPADWIKISATKQVSRFRTPFVEDKFKLLCQWREQLSICCQEAWLEFLALFSEACARYRRAVCHIATLDCLFSLATVASQRGFTRPVVKDCEAHIYIKQGRHPVLDTLLSENEQFVPNDTQMDVNSNRCMIITGPNMGGKSSYIKQVALIVILSQVGSFVPAEEARVGVLDAIFTRMGATDNIYKGQSTFMVELQETSDIIAQATPKSLVILDELGRGTSTHDGTAIAYATAHHFISKIASLTLFVTHYPSLAELDGLFPNQVTNSHMAFMTSEEPGAKHCADGGEGEDNNVMSPVPSVTFLYHLVNGAAARSYGLNVARLAGIPNEIINTAAAKSREMENLIMSRRSIKTSFQEIFSKSPTTREVIEQLRTALQKISPEIRLRAKILKMLSFLVALAVITWPGCLGSNNVYNLNERDFEGYIRDKDIMLVDFYAPWCTHCKELSPEIDAAADQLASKNMYVFAKVDCVNDGKQLCQRFNIQGYPTIKLFKYGQYVGDYVGQRDRGSLMQYVDSVASTFSQRAPLVNSLATPLAQSINYRPHAQLLASHHAPAIQAAAAAAAPTFANQANMHAKNPSLMNSFYGASAHAHHPANLAAFLGKQQASPDSLQSKFGSLSSLDIYRAKLKMIAAYKNYQRRLKEYRMKLTASKANVNPNPQAFPGAVTHPPRPGVNAFAQPQPYRGYYRPEALAAQNVQINRAYPQAGYGQAQPEEKFPLSLPEQPSSAPSKPDTSALKDLKADIESAIQDALRNAVSKSAQKAKPSEEVHVDGERAKPQVPAASPEQVGSGSGVQTQNTPHQGSTEDAMTGETHSGSGSGLKPESRYLNI</sequence>
<keyword evidence="5" id="KW-0227">DNA damage</keyword>
<feature type="compositionally biased region" description="Polar residues" evidence="12">
    <location>
        <begin position="1500"/>
        <end position="1510"/>
    </location>
</feature>
<dbReference type="EMBL" id="RCHS01002836">
    <property type="protein sequence ID" value="RMX45261.1"/>
    <property type="molecule type" value="Genomic_DNA"/>
</dbReference>
<comment type="caution">
    <text evidence="14">The sequence shown here is derived from an EMBL/GenBank/DDBJ whole genome shotgun (WGS) entry which is preliminary data.</text>
</comment>
<dbReference type="Gene3D" id="3.40.50.300">
    <property type="entry name" value="P-loop containing nucleotide triphosphate hydrolases"/>
    <property type="match status" value="1"/>
</dbReference>
<dbReference type="GO" id="GO:0005634">
    <property type="term" value="C:nucleus"/>
    <property type="evidence" value="ECO:0007669"/>
    <property type="project" value="UniProtKB-SubCell"/>
</dbReference>
<dbReference type="CDD" id="cd02961">
    <property type="entry name" value="PDI_a_family"/>
    <property type="match status" value="1"/>
</dbReference>
<dbReference type="NCBIfam" id="NF003810">
    <property type="entry name" value="PRK05399.1"/>
    <property type="match status" value="1"/>
</dbReference>
<dbReference type="Gene3D" id="3.30.420.110">
    <property type="entry name" value="MutS, connector domain"/>
    <property type="match status" value="1"/>
</dbReference>
<gene>
    <name evidence="14" type="ORF">pdam_00000757</name>
</gene>
<dbReference type="SMART" id="SM00533">
    <property type="entry name" value="MUTSd"/>
    <property type="match status" value="1"/>
</dbReference>
<dbReference type="FunFam" id="1.10.1420.10:FF:000004">
    <property type="entry name" value="DNA mismatch repair protein Msh3"/>
    <property type="match status" value="1"/>
</dbReference>
<proteinExistence type="inferred from homology"/>
<accession>A0A3M6TV90</accession>
<evidence type="ECO:0000313" key="15">
    <source>
        <dbReference type="Proteomes" id="UP000275408"/>
    </source>
</evidence>
<feature type="region of interest" description="Disordered" evidence="12">
    <location>
        <begin position="156"/>
        <end position="184"/>
    </location>
</feature>
<evidence type="ECO:0000256" key="1">
    <source>
        <dbReference type="ARBA" id="ARBA00004123"/>
    </source>
</evidence>
<evidence type="ECO:0000256" key="3">
    <source>
        <dbReference type="ARBA" id="ARBA00022151"/>
    </source>
</evidence>
<feature type="region of interest" description="Disordered" evidence="12">
    <location>
        <begin position="46"/>
        <end position="90"/>
    </location>
</feature>
<dbReference type="InterPro" id="IPR007860">
    <property type="entry name" value="DNA_mmatch_repair_MutS_con_dom"/>
</dbReference>
<evidence type="ECO:0000256" key="8">
    <source>
        <dbReference type="ARBA" id="ARBA00023204"/>
    </source>
</evidence>
<evidence type="ECO:0000256" key="4">
    <source>
        <dbReference type="ARBA" id="ARBA00022741"/>
    </source>
</evidence>
<dbReference type="Proteomes" id="UP000275408">
    <property type="component" value="Unassembled WGS sequence"/>
</dbReference>
<dbReference type="InterPro" id="IPR027417">
    <property type="entry name" value="P-loop_NTPase"/>
</dbReference>
<feature type="compositionally biased region" description="Polar residues" evidence="12">
    <location>
        <begin position="48"/>
        <end position="60"/>
    </location>
</feature>
<dbReference type="InterPro" id="IPR007696">
    <property type="entry name" value="DNA_mismatch_repair_MutS_core"/>
</dbReference>
<dbReference type="SUPFAM" id="SSF55271">
    <property type="entry name" value="DNA repair protein MutS, domain I"/>
    <property type="match status" value="1"/>
</dbReference>
<feature type="compositionally biased region" description="Polar residues" evidence="12">
    <location>
        <begin position="1564"/>
        <end position="1593"/>
    </location>
</feature>
<dbReference type="GO" id="GO:0030983">
    <property type="term" value="F:mismatched DNA binding"/>
    <property type="evidence" value="ECO:0007669"/>
    <property type="project" value="InterPro"/>
</dbReference>
<organism evidence="14 15">
    <name type="scientific">Pocillopora damicornis</name>
    <name type="common">Cauliflower coral</name>
    <name type="synonym">Millepora damicornis</name>
    <dbReference type="NCBI Taxonomy" id="46731"/>
    <lineage>
        <taxon>Eukaryota</taxon>
        <taxon>Metazoa</taxon>
        <taxon>Cnidaria</taxon>
        <taxon>Anthozoa</taxon>
        <taxon>Hexacorallia</taxon>
        <taxon>Scleractinia</taxon>
        <taxon>Astrocoeniina</taxon>
        <taxon>Pocilloporidae</taxon>
        <taxon>Pocillopora</taxon>
    </lineage>
</organism>
<dbReference type="GO" id="GO:0006312">
    <property type="term" value="P:mitotic recombination"/>
    <property type="evidence" value="ECO:0007669"/>
    <property type="project" value="TreeGrafter"/>
</dbReference>
<dbReference type="SUPFAM" id="SSF52833">
    <property type="entry name" value="Thioredoxin-like"/>
    <property type="match status" value="1"/>
</dbReference>
<evidence type="ECO:0000313" key="14">
    <source>
        <dbReference type="EMBL" id="RMX45261.1"/>
    </source>
</evidence>
<dbReference type="Pfam" id="PF00488">
    <property type="entry name" value="MutS_V"/>
    <property type="match status" value="1"/>
</dbReference>
<dbReference type="Pfam" id="PF05188">
    <property type="entry name" value="MutS_II"/>
    <property type="match status" value="1"/>
</dbReference>
<reference evidence="14 15" key="1">
    <citation type="journal article" date="2018" name="Sci. Rep.">
        <title>Comparative analysis of the Pocillopora damicornis genome highlights role of immune system in coral evolution.</title>
        <authorList>
            <person name="Cunning R."/>
            <person name="Bay R.A."/>
            <person name="Gillette P."/>
            <person name="Baker A.C."/>
            <person name="Traylor-Knowles N."/>
        </authorList>
    </citation>
    <scope>NUCLEOTIDE SEQUENCE [LARGE SCALE GENOMIC DNA]</scope>
    <source>
        <strain evidence="14">RSMAS</strain>
        <tissue evidence="14">Whole animal</tissue>
    </source>
</reference>
<dbReference type="PRINTS" id="PR00421">
    <property type="entry name" value="THIOREDOXIN"/>
</dbReference>
<keyword evidence="15" id="KW-1185">Reference proteome</keyword>
<keyword evidence="8" id="KW-0234">DNA repair</keyword>
<dbReference type="OrthoDB" id="121051at2759"/>